<dbReference type="Pfam" id="PF07722">
    <property type="entry name" value="Peptidase_C26"/>
    <property type="match status" value="1"/>
</dbReference>
<gene>
    <name evidence="10" type="ORF">WMY93_031192</name>
</gene>
<dbReference type="PROSITE" id="PS51275">
    <property type="entry name" value="PEPTIDASE_C26_GGH"/>
    <property type="match status" value="1"/>
</dbReference>
<dbReference type="PANTHER" id="PTHR11315">
    <property type="entry name" value="PROTEASE FAMILY C26 GAMMA-GLUTAMYL HYDROLASE"/>
    <property type="match status" value="1"/>
</dbReference>
<evidence type="ECO:0000256" key="6">
    <source>
        <dbReference type="ARBA" id="ARBA00022801"/>
    </source>
</evidence>
<dbReference type="GO" id="GO:0046900">
    <property type="term" value="P:tetrahydrofolylpolyglutamate metabolic process"/>
    <property type="evidence" value="ECO:0007669"/>
    <property type="project" value="TreeGrafter"/>
</dbReference>
<dbReference type="GO" id="GO:0034722">
    <property type="term" value="F:gamma-glutamyl-peptidase activity"/>
    <property type="evidence" value="ECO:0007669"/>
    <property type="project" value="UniProtKB-EC"/>
</dbReference>
<protein>
    <recommendedName>
        <fullName evidence="3">folate gamma-glutamyl hydrolase</fullName>
        <ecNumber evidence="3">3.4.19.9</ecNumber>
    </recommendedName>
</protein>
<comment type="caution">
    <text evidence="8">Lacks conserved residue(s) required for the propagation of feature annotation.</text>
</comment>
<feature type="active site" description="Nucleophile" evidence="7">
    <location>
        <position position="122"/>
    </location>
</feature>
<feature type="chain" id="PRO_5043564509" description="folate gamma-glutamyl hydrolase" evidence="9">
    <location>
        <begin position="17"/>
        <end position="265"/>
    </location>
</feature>
<keyword evidence="5 9" id="KW-0732">Signal</keyword>
<accession>A0AAW0MER9</accession>
<comment type="caution">
    <text evidence="10">The sequence shown here is derived from an EMBL/GenBank/DDBJ whole genome shotgun (WGS) entry which is preliminary data.</text>
</comment>
<keyword evidence="6" id="KW-0378">Hydrolase</keyword>
<evidence type="ECO:0000256" key="9">
    <source>
        <dbReference type="SAM" id="SignalP"/>
    </source>
</evidence>
<evidence type="ECO:0000256" key="7">
    <source>
        <dbReference type="PIRSR" id="PIRSR615527-1"/>
    </source>
</evidence>
<evidence type="ECO:0000256" key="4">
    <source>
        <dbReference type="ARBA" id="ARBA00022525"/>
    </source>
</evidence>
<dbReference type="SUPFAM" id="SSF52317">
    <property type="entry name" value="Class I glutamine amidotransferase-like"/>
    <property type="match status" value="1"/>
</dbReference>
<name>A0AAW0MER9_9GOBI</name>
<evidence type="ECO:0000256" key="1">
    <source>
        <dbReference type="ARBA" id="ARBA00004239"/>
    </source>
</evidence>
<dbReference type="GO" id="GO:0005576">
    <property type="term" value="C:extracellular region"/>
    <property type="evidence" value="ECO:0007669"/>
    <property type="project" value="UniProtKB-SubCell"/>
</dbReference>
<comment type="subcellular location">
    <subcellularLocation>
        <location evidence="1">Secreted</location>
        <location evidence="1">Extracellular space</location>
    </subcellularLocation>
</comment>
<dbReference type="AlphaFoldDB" id="A0AAW0MER9"/>
<reference evidence="11" key="1">
    <citation type="submission" date="2024-04" db="EMBL/GenBank/DDBJ databases">
        <title>Salinicola lusitanus LLJ914,a marine bacterium isolated from the Okinawa Trough.</title>
        <authorList>
            <person name="Li J."/>
        </authorList>
    </citation>
    <scope>NUCLEOTIDE SEQUENCE [LARGE SCALE GENOMIC DNA]</scope>
</reference>
<evidence type="ECO:0000256" key="2">
    <source>
        <dbReference type="ARBA" id="ARBA00011083"/>
    </source>
</evidence>
<proteinExistence type="inferred from homology"/>
<evidence type="ECO:0000313" key="10">
    <source>
        <dbReference type="EMBL" id="KAK7878195.1"/>
    </source>
</evidence>
<evidence type="ECO:0000256" key="3">
    <source>
        <dbReference type="ARBA" id="ARBA00012886"/>
    </source>
</evidence>
<dbReference type="InterPro" id="IPR015527">
    <property type="entry name" value="Pept_C26_g-glut_hydrolase"/>
</dbReference>
<dbReference type="InterPro" id="IPR029062">
    <property type="entry name" value="Class_I_gatase-like"/>
</dbReference>
<dbReference type="PANTHER" id="PTHR11315:SF20">
    <property type="entry name" value="GAMMA-GLUTAMYL HYDROLASE"/>
    <property type="match status" value="1"/>
</dbReference>
<dbReference type="GO" id="GO:0005773">
    <property type="term" value="C:vacuole"/>
    <property type="evidence" value="ECO:0007669"/>
    <property type="project" value="TreeGrafter"/>
</dbReference>
<sequence>MFVFICFTSLISTCFSSTHRNDAPVIGALAQDVKNPAANETSYLAASYVKTLESAGARVIPVMIDQTEEEYTQLFNSINGFLLPGGAASLLDSGYSRAAKIFYDLAIEANKKGDYFPVWGTCLGFEQLVILTAQKNVLVRTTNTTAVALPLNFTQEANGSRLFRDFSPEMMEALANEPMTINAHKWSLSMEPKSEALLICPKHKMFLLLCFAALISPCFSELFTNNGPVIGLMAQDALRPKAYERSYIAASYVKTLESAGARVIP</sequence>
<dbReference type="EC" id="3.4.19.9" evidence="3"/>
<organism evidence="10 11">
    <name type="scientific">Mugilogobius chulae</name>
    <name type="common">yellowstripe goby</name>
    <dbReference type="NCBI Taxonomy" id="88201"/>
    <lineage>
        <taxon>Eukaryota</taxon>
        <taxon>Metazoa</taxon>
        <taxon>Chordata</taxon>
        <taxon>Craniata</taxon>
        <taxon>Vertebrata</taxon>
        <taxon>Euteleostomi</taxon>
        <taxon>Actinopterygii</taxon>
        <taxon>Neopterygii</taxon>
        <taxon>Teleostei</taxon>
        <taxon>Neoteleostei</taxon>
        <taxon>Acanthomorphata</taxon>
        <taxon>Gobiaria</taxon>
        <taxon>Gobiiformes</taxon>
        <taxon>Gobioidei</taxon>
        <taxon>Gobiidae</taxon>
        <taxon>Gobionellinae</taxon>
        <taxon>Mugilogobius</taxon>
    </lineage>
</organism>
<dbReference type="Proteomes" id="UP001460270">
    <property type="component" value="Unassembled WGS sequence"/>
</dbReference>
<keyword evidence="4" id="KW-0964">Secreted</keyword>
<dbReference type="EMBL" id="JBBPFD010000577">
    <property type="protein sequence ID" value="KAK7878195.1"/>
    <property type="molecule type" value="Genomic_DNA"/>
</dbReference>
<feature type="signal peptide" evidence="9">
    <location>
        <begin position="1"/>
        <end position="16"/>
    </location>
</feature>
<evidence type="ECO:0000256" key="8">
    <source>
        <dbReference type="PROSITE-ProRule" id="PRU00607"/>
    </source>
</evidence>
<keyword evidence="11" id="KW-1185">Reference proteome</keyword>
<evidence type="ECO:0000256" key="5">
    <source>
        <dbReference type="ARBA" id="ARBA00022729"/>
    </source>
</evidence>
<evidence type="ECO:0000313" key="11">
    <source>
        <dbReference type="Proteomes" id="UP001460270"/>
    </source>
</evidence>
<dbReference type="InterPro" id="IPR011697">
    <property type="entry name" value="Peptidase_C26"/>
</dbReference>
<dbReference type="Gene3D" id="3.40.50.880">
    <property type="match status" value="2"/>
</dbReference>
<comment type="similarity">
    <text evidence="2">Belongs to the peptidase C26 family.</text>
</comment>